<dbReference type="PANTHER" id="PTHR33308">
    <property type="entry name" value="PEPTIDOGLYCAN HYDROLASE FLGJ"/>
    <property type="match status" value="1"/>
</dbReference>
<evidence type="ECO:0000256" key="2">
    <source>
        <dbReference type="ARBA" id="ARBA00022638"/>
    </source>
</evidence>
<dbReference type="InterPro" id="IPR002901">
    <property type="entry name" value="MGlyc_endo_b_GlcNAc-like_dom"/>
</dbReference>
<dbReference type="Gene3D" id="1.10.530.10">
    <property type="match status" value="1"/>
</dbReference>
<evidence type="ECO:0000256" key="1">
    <source>
        <dbReference type="ARBA" id="ARBA00022529"/>
    </source>
</evidence>
<evidence type="ECO:0000313" key="7">
    <source>
        <dbReference type="EMBL" id="UUV22553.1"/>
    </source>
</evidence>
<dbReference type="Pfam" id="PF01832">
    <property type="entry name" value="Glucosaminidase"/>
    <property type="match status" value="1"/>
</dbReference>
<dbReference type="InterPro" id="IPR051056">
    <property type="entry name" value="Glycosyl_Hydrolase_73"/>
</dbReference>
<dbReference type="PANTHER" id="PTHR33308:SF9">
    <property type="entry name" value="PEPTIDOGLYCAN HYDROLASE FLGJ"/>
    <property type="match status" value="1"/>
</dbReference>
<dbReference type="EMBL" id="CP102382">
    <property type="protein sequence ID" value="UUV22553.1"/>
    <property type="molecule type" value="Genomic_DNA"/>
</dbReference>
<proteinExistence type="predicted"/>
<dbReference type="Proteomes" id="UP001317001">
    <property type="component" value="Chromosome"/>
</dbReference>
<dbReference type="Pfam" id="PF01476">
    <property type="entry name" value="LysM"/>
    <property type="match status" value="1"/>
</dbReference>
<keyword evidence="3" id="KW-0378">Hydrolase</keyword>
<evidence type="ECO:0000313" key="8">
    <source>
        <dbReference type="Proteomes" id="UP001317001"/>
    </source>
</evidence>
<reference evidence="7 8" key="1">
    <citation type="submission" date="2022-08" db="EMBL/GenBank/DDBJ databases">
        <title>Myroides zhujiangensis sp. nov., a novel bacterium isolated from sediment in the Pearl River Estuary.</title>
        <authorList>
            <person name="Cui L."/>
        </authorList>
    </citation>
    <scope>NUCLEOTIDE SEQUENCE [LARGE SCALE GENOMIC DNA]</scope>
    <source>
        <strain evidence="7 8">SCSIO 72103</strain>
    </source>
</reference>
<dbReference type="InterPro" id="IPR036779">
    <property type="entry name" value="LysM_dom_sf"/>
</dbReference>
<evidence type="ECO:0000256" key="5">
    <source>
        <dbReference type="SAM" id="SignalP"/>
    </source>
</evidence>
<gene>
    <name evidence="7" type="ORF">NPX36_05800</name>
</gene>
<dbReference type="SMART" id="SM00257">
    <property type="entry name" value="LysM"/>
    <property type="match status" value="1"/>
</dbReference>
<feature type="domain" description="LysM" evidence="6">
    <location>
        <begin position="261"/>
        <end position="304"/>
    </location>
</feature>
<sequence length="305" mass="33996">MKKVLSVLFTGLILMSCNAAHSTKVREKIAKEYGNGDDKKKKVVVKTRSEVKKEQAPIAETKPAKPAKPLLEKQQNETLVATSKTHVSKNTIEDYINLYADAAMQSMKIYGIPASIKLAQGILESGSGNGTLCRTANNHFGIKCKEEWTGETVSHSDDKANECFRKYASAMDSYNDHSEFLANRVYYKNLFTLDKSDYHAWANGLKKAGYATDPRYPQKLIDIIERYKLYEFDQKVLGVNHAFAVKKAEEIVATNFGGQAQTYTVQAGDTLFAICQKFNSSVDEIKRINNLSSNALSIGQILKVN</sequence>
<name>A0ABY5NVC0_9FLAO</name>
<dbReference type="PROSITE" id="PS51257">
    <property type="entry name" value="PROKAR_LIPOPROTEIN"/>
    <property type="match status" value="1"/>
</dbReference>
<dbReference type="InterPro" id="IPR018392">
    <property type="entry name" value="LysM"/>
</dbReference>
<dbReference type="Gene3D" id="3.10.350.10">
    <property type="entry name" value="LysM domain"/>
    <property type="match status" value="1"/>
</dbReference>
<evidence type="ECO:0000256" key="4">
    <source>
        <dbReference type="ARBA" id="ARBA00032108"/>
    </source>
</evidence>
<evidence type="ECO:0000259" key="6">
    <source>
        <dbReference type="PROSITE" id="PS51782"/>
    </source>
</evidence>
<dbReference type="RefSeq" id="WP_257500468.1">
    <property type="nucleotide sequence ID" value="NZ_CP102382.1"/>
</dbReference>
<keyword evidence="1" id="KW-0929">Antimicrobial</keyword>
<keyword evidence="5" id="KW-0732">Signal</keyword>
<feature type="signal peptide" evidence="5">
    <location>
        <begin position="1"/>
        <end position="19"/>
    </location>
</feature>
<protein>
    <recommendedName>
        <fullName evidence="4">Peptidoglycan hydrolase</fullName>
    </recommendedName>
</protein>
<dbReference type="SUPFAM" id="SSF54106">
    <property type="entry name" value="LysM domain"/>
    <property type="match status" value="1"/>
</dbReference>
<keyword evidence="2" id="KW-0081">Bacteriolytic enzyme</keyword>
<organism evidence="7 8">
    <name type="scientific">Paenimyroides aestuarii</name>
    <dbReference type="NCBI Taxonomy" id="2968490"/>
    <lineage>
        <taxon>Bacteria</taxon>
        <taxon>Pseudomonadati</taxon>
        <taxon>Bacteroidota</taxon>
        <taxon>Flavobacteriia</taxon>
        <taxon>Flavobacteriales</taxon>
        <taxon>Flavobacteriaceae</taxon>
        <taxon>Paenimyroides</taxon>
    </lineage>
</organism>
<dbReference type="SMART" id="SM00047">
    <property type="entry name" value="LYZ2"/>
    <property type="match status" value="1"/>
</dbReference>
<dbReference type="PROSITE" id="PS51782">
    <property type="entry name" value="LYSM"/>
    <property type="match status" value="1"/>
</dbReference>
<dbReference type="CDD" id="cd00118">
    <property type="entry name" value="LysM"/>
    <property type="match status" value="1"/>
</dbReference>
<keyword evidence="8" id="KW-1185">Reference proteome</keyword>
<evidence type="ECO:0000256" key="3">
    <source>
        <dbReference type="ARBA" id="ARBA00022801"/>
    </source>
</evidence>
<feature type="chain" id="PRO_5047076197" description="Peptidoglycan hydrolase" evidence="5">
    <location>
        <begin position="20"/>
        <end position="305"/>
    </location>
</feature>
<accession>A0ABY5NVC0</accession>